<feature type="transmembrane region" description="Helical" evidence="1">
    <location>
        <begin position="174"/>
        <end position="192"/>
    </location>
</feature>
<keyword evidence="1" id="KW-0472">Membrane</keyword>
<name>A0A1F7KAL9_9BACT</name>
<sequence length="232" mass="26919">MINNFLTSLLGLNLYVYGLGVFLTLVVFLFLFWRNLRKTSLNEEKMVDALFGAGVFALVIGRIAYIIMNYDLFRGNLLTPFLLVNYPGITEFYFWMAFFVYWFIYGYQKKIGFVTLTKVFLAPLVTAKILLTAFSLIKEFSLAGLVMLASLLILIGAYLILTHLLKNKSLKEKPFFLLMVYLLLPNFLVDFFQKERVYFVGLKFLSIEQLPYLAAIIISTVLLVLRQFRNRK</sequence>
<keyword evidence="1" id="KW-1133">Transmembrane helix</keyword>
<feature type="transmembrane region" description="Helical" evidence="1">
    <location>
        <begin position="119"/>
        <end position="137"/>
    </location>
</feature>
<comment type="caution">
    <text evidence="2">The sequence shown here is derived from an EMBL/GenBank/DDBJ whole genome shotgun (WGS) entry which is preliminary data.</text>
</comment>
<feature type="transmembrane region" description="Helical" evidence="1">
    <location>
        <begin position="212"/>
        <end position="228"/>
    </location>
</feature>
<dbReference type="EMBL" id="MGBG01000013">
    <property type="protein sequence ID" value="OGK64893.1"/>
    <property type="molecule type" value="Genomic_DNA"/>
</dbReference>
<accession>A0A1F7KAL9</accession>
<feature type="transmembrane region" description="Helical" evidence="1">
    <location>
        <begin position="143"/>
        <end position="162"/>
    </location>
</feature>
<evidence type="ECO:0008006" key="4">
    <source>
        <dbReference type="Google" id="ProtNLM"/>
    </source>
</evidence>
<dbReference type="Proteomes" id="UP000178450">
    <property type="component" value="Unassembled WGS sequence"/>
</dbReference>
<evidence type="ECO:0000313" key="2">
    <source>
        <dbReference type="EMBL" id="OGK64893.1"/>
    </source>
</evidence>
<evidence type="ECO:0000313" key="3">
    <source>
        <dbReference type="Proteomes" id="UP000178450"/>
    </source>
</evidence>
<gene>
    <name evidence="2" type="ORF">A2209_04300</name>
</gene>
<keyword evidence="1" id="KW-0812">Transmembrane</keyword>
<protein>
    <recommendedName>
        <fullName evidence="4">Prolipoprotein diacylglyceryl transferase</fullName>
    </recommendedName>
</protein>
<organism evidence="2 3">
    <name type="scientific">Candidatus Roizmanbacteria bacterium RIFOXYA1_FULL_41_12</name>
    <dbReference type="NCBI Taxonomy" id="1802082"/>
    <lineage>
        <taxon>Bacteria</taxon>
        <taxon>Candidatus Roizmaniibacteriota</taxon>
    </lineage>
</organism>
<reference evidence="2 3" key="1">
    <citation type="journal article" date="2016" name="Nat. Commun.">
        <title>Thousands of microbial genomes shed light on interconnected biogeochemical processes in an aquifer system.</title>
        <authorList>
            <person name="Anantharaman K."/>
            <person name="Brown C.T."/>
            <person name="Hug L.A."/>
            <person name="Sharon I."/>
            <person name="Castelle C.J."/>
            <person name="Probst A.J."/>
            <person name="Thomas B.C."/>
            <person name="Singh A."/>
            <person name="Wilkins M.J."/>
            <person name="Karaoz U."/>
            <person name="Brodie E.L."/>
            <person name="Williams K.H."/>
            <person name="Hubbard S.S."/>
            <person name="Banfield J.F."/>
        </authorList>
    </citation>
    <scope>NUCLEOTIDE SEQUENCE [LARGE SCALE GENOMIC DNA]</scope>
</reference>
<dbReference type="AlphaFoldDB" id="A0A1F7KAL9"/>
<feature type="transmembrane region" description="Helical" evidence="1">
    <location>
        <begin position="46"/>
        <end position="68"/>
    </location>
</feature>
<feature type="transmembrane region" description="Helical" evidence="1">
    <location>
        <begin position="88"/>
        <end position="107"/>
    </location>
</feature>
<proteinExistence type="predicted"/>
<evidence type="ECO:0000256" key="1">
    <source>
        <dbReference type="SAM" id="Phobius"/>
    </source>
</evidence>
<feature type="transmembrane region" description="Helical" evidence="1">
    <location>
        <begin position="14"/>
        <end position="34"/>
    </location>
</feature>